<name>A0ABD0JVS5_9CAEN</name>
<dbReference type="EMBL" id="JACVVK020000313">
    <property type="protein sequence ID" value="KAK7478973.1"/>
    <property type="molecule type" value="Genomic_DNA"/>
</dbReference>
<reference evidence="1 2" key="1">
    <citation type="journal article" date="2023" name="Sci. Data">
        <title>Genome assembly of the Korean intertidal mud-creeper Batillaria attramentaria.</title>
        <authorList>
            <person name="Patra A.K."/>
            <person name="Ho P.T."/>
            <person name="Jun S."/>
            <person name="Lee S.J."/>
            <person name="Kim Y."/>
            <person name="Won Y.J."/>
        </authorList>
    </citation>
    <scope>NUCLEOTIDE SEQUENCE [LARGE SCALE GENOMIC DNA]</scope>
    <source>
        <strain evidence="1">Wonlab-2016</strain>
    </source>
</reference>
<gene>
    <name evidence="1" type="ORF">BaRGS_00029734</name>
</gene>
<dbReference type="Proteomes" id="UP001519460">
    <property type="component" value="Unassembled WGS sequence"/>
</dbReference>
<proteinExistence type="predicted"/>
<evidence type="ECO:0000313" key="2">
    <source>
        <dbReference type="Proteomes" id="UP001519460"/>
    </source>
</evidence>
<evidence type="ECO:0000313" key="1">
    <source>
        <dbReference type="EMBL" id="KAK7478973.1"/>
    </source>
</evidence>
<organism evidence="1 2">
    <name type="scientific">Batillaria attramentaria</name>
    <dbReference type="NCBI Taxonomy" id="370345"/>
    <lineage>
        <taxon>Eukaryota</taxon>
        <taxon>Metazoa</taxon>
        <taxon>Spiralia</taxon>
        <taxon>Lophotrochozoa</taxon>
        <taxon>Mollusca</taxon>
        <taxon>Gastropoda</taxon>
        <taxon>Caenogastropoda</taxon>
        <taxon>Sorbeoconcha</taxon>
        <taxon>Cerithioidea</taxon>
        <taxon>Batillariidae</taxon>
        <taxon>Batillaria</taxon>
    </lineage>
</organism>
<keyword evidence="2" id="KW-1185">Reference proteome</keyword>
<protein>
    <submittedName>
        <fullName evidence="1">Uncharacterized protein</fullName>
    </submittedName>
</protein>
<sequence length="134" mass="15240">MKQQTVVNELNWCKDYVTPTPTVSNRRDKMKLRHYEMYIPLECTSAIGCDAVSEGIATKLQLQSSELNRADQIGKLKAIPRDFDTSLERANSEFNQLRLVKDRTTQKQYADESAKEVIVIRVPDAAKSSYRAGN</sequence>
<dbReference type="AlphaFoldDB" id="A0ABD0JVS5"/>
<accession>A0ABD0JVS5</accession>
<comment type="caution">
    <text evidence="1">The sequence shown here is derived from an EMBL/GenBank/DDBJ whole genome shotgun (WGS) entry which is preliminary data.</text>
</comment>